<dbReference type="InterPro" id="IPR036875">
    <property type="entry name" value="Znf_CCHC_sf"/>
</dbReference>
<dbReference type="OrthoDB" id="6380074at2759"/>
<feature type="compositionally biased region" description="Basic and acidic residues" evidence="1">
    <location>
        <begin position="334"/>
        <end position="346"/>
    </location>
</feature>
<dbReference type="EMBL" id="HACA01020895">
    <property type="protein sequence ID" value="CDW38256.1"/>
    <property type="molecule type" value="Transcribed_RNA"/>
</dbReference>
<dbReference type="GO" id="GO:0008270">
    <property type="term" value="F:zinc ion binding"/>
    <property type="evidence" value="ECO:0007669"/>
    <property type="project" value="InterPro"/>
</dbReference>
<feature type="region of interest" description="Disordered" evidence="1">
    <location>
        <begin position="237"/>
        <end position="272"/>
    </location>
</feature>
<feature type="region of interest" description="Disordered" evidence="1">
    <location>
        <begin position="948"/>
        <end position="989"/>
    </location>
</feature>
<feature type="region of interest" description="Disordered" evidence="1">
    <location>
        <begin position="571"/>
        <end position="602"/>
    </location>
</feature>
<feature type="region of interest" description="Disordered" evidence="1">
    <location>
        <begin position="100"/>
        <end position="201"/>
    </location>
</feature>
<dbReference type="AlphaFoldDB" id="A0A0K2UKM7"/>
<feature type="compositionally biased region" description="Low complexity" evidence="1">
    <location>
        <begin position="367"/>
        <end position="383"/>
    </location>
</feature>
<feature type="region of interest" description="Disordered" evidence="1">
    <location>
        <begin position="1"/>
        <end position="84"/>
    </location>
</feature>
<reference evidence="2" key="1">
    <citation type="submission" date="2014-05" db="EMBL/GenBank/DDBJ databases">
        <authorList>
            <person name="Chronopoulou M."/>
        </authorList>
    </citation>
    <scope>NUCLEOTIDE SEQUENCE</scope>
    <source>
        <tissue evidence="2">Whole organism</tissue>
    </source>
</reference>
<feature type="region of interest" description="Disordered" evidence="1">
    <location>
        <begin position="717"/>
        <end position="740"/>
    </location>
</feature>
<feature type="compositionally biased region" description="Gly residues" evidence="1">
    <location>
        <begin position="1"/>
        <end position="13"/>
    </location>
</feature>
<feature type="compositionally biased region" description="Basic and acidic residues" evidence="1">
    <location>
        <begin position="384"/>
        <end position="398"/>
    </location>
</feature>
<feature type="compositionally biased region" description="Polar residues" evidence="1">
    <location>
        <begin position="717"/>
        <end position="735"/>
    </location>
</feature>
<proteinExistence type="predicted"/>
<evidence type="ECO:0000256" key="1">
    <source>
        <dbReference type="SAM" id="MobiDB-lite"/>
    </source>
</evidence>
<dbReference type="GO" id="GO:0003676">
    <property type="term" value="F:nucleic acid binding"/>
    <property type="evidence" value="ECO:0007669"/>
    <property type="project" value="InterPro"/>
</dbReference>
<feature type="compositionally biased region" description="Low complexity" evidence="1">
    <location>
        <begin position="319"/>
        <end position="331"/>
    </location>
</feature>
<feature type="region of interest" description="Disordered" evidence="1">
    <location>
        <begin position="312"/>
        <end position="346"/>
    </location>
</feature>
<dbReference type="SUPFAM" id="SSF57756">
    <property type="entry name" value="Retrovirus zinc finger-like domains"/>
    <property type="match status" value="1"/>
</dbReference>
<evidence type="ECO:0000313" key="2">
    <source>
        <dbReference type="EMBL" id="CDW38256.1"/>
    </source>
</evidence>
<accession>A0A0K2UKM7</accession>
<feature type="compositionally biased region" description="Polar residues" evidence="1">
    <location>
        <begin position="16"/>
        <end position="26"/>
    </location>
</feature>
<feature type="compositionally biased region" description="Polar residues" evidence="1">
    <location>
        <begin position="137"/>
        <end position="153"/>
    </location>
</feature>
<protein>
    <submittedName>
        <fullName evidence="2">Uncharacterized protein</fullName>
    </submittedName>
</protein>
<feature type="region of interest" description="Disordered" evidence="1">
    <location>
        <begin position="367"/>
        <end position="408"/>
    </location>
</feature>
<sequence length="1009" mass="112225">MKLEIGSGGGGVGVLTSATHQISKNISSSSYSRSREGAKPRGASPVIKNGFSGSIFQRKIAKKAEMDQSEGSRNGLKKTTDNDIASDYFKSTYGTNEEVKDLKENPSVVANGSEGVTRRRRSVSKSTNTPDREKSIEPQSCKDSPSRYSSFSYLNLLPPDGSFPHRTQPIGDSITKSRRNSEVGDSGPLKEFTNVTNNSNFMVRSNPIGLAEPSNKKDGYAVGKDGSLYRSSENLYISSTQDSSKERSSSISLRENGSGNWKERRSSWSTTVSTGIGLGRGLIETGKPAKSIFMPFGSTKGVIKSYLQKHMNKNKSEQSSNTSLNTTSMTINKKKPDSIERKKEESLDIQKGIEEIRSLTKSHSCSSSSYTIKMTSSSNFNSSSERKSRKSEFEDKKQQQSHSSTKVGMAFKELDVSLKAIPSKDDVQTVTLPTNKRRTLSLNRKSINELPEDNVTISLPGSRRTSRNPSIERNPLRKDSSVEIFRGSYDIKVGVERNSSKVKEISSDVVLMKGNCQENESAHAVLHLDQKACKKVANLDSGSKNQKIISMKSIKDETKIFKKDESTKIEKDEFKKSESTETEIESSSNISHNSESNVTRSIHQSMESENTINMESHRSETCSQTLTTTISSTLQQSSTTTENETKHTLTNNCEGVGHALKGLDVALEALAKERNAAVHSDFKALKGRKMSAGAKSCSNNNNSSKGGSVLNITVSLPTSRRGSRCPSTDRNGTASRSRRNSMDLYSAEYKMKLSKDGKSTLEQKSVCHIKVDEKNKDDLNLCGRCHNMNHFTARCTEFGNLKCPRCLEWDHWEDTCPTALISTDCSICDKCGANGHVGIIHSATDFNQRRCIVDMLGWVSFQEWFYEFNFRSWWQLNGYVGVPLYKIYKRNTEWRLEPKVETDKKPPSSSFRSEHSTRAKGGYVLSRDDSIDELMKCVYTPRKRVNISTHENDSGRSTPEYLKKYPGSTKTPDDASDSESSIKPTRRRRTFSETLSMLDDDILAELDIK</sequence>
<organism evidence="2">
    <name type="scientific">Lepeophtheirus salmonis</name>
    <name type="common">Salmon louse</name>
    <name type="synonym">Caligus salmonis</name>
    <dbReference type="NCBI Taxonomy" id="72036"/>
    <lineage>
        <taxon>Eukaryota</taxon>
        <taxon>Metazoa</taxon>
        <taxon>Ecdysozoa</taxon>
        <taxon>Arthropoda</taxon>
        <taxon>Crustacea</taxon>
        <taxon>Multicrustacea</taxon>
        <taxon>Hexanauplia</taxon>
        <taxon>Copepoda</taxon>
        <taxon>Siphonostomatoida</taxon>
        <taxon>Caligidae</taxon>
        <taxon>Lepeophtheirus</taxon>
    </lineage>
</organism>
<name>A0A0K2UKM7_LEPSM</name>
<feature type="compositionally biased region" description="Low complexity" evidence="1">
    <location>
        <begin position="585"/>
        <end position="596"/>
    </location>
</feature>